<reference evidence="1" key="1">
    <citation type="submission" date="2019-03" db="EMBL/GenBank/DDBJ databases">
        <authorList>
            <person name="Mank J."/>
            <person name="Almeida P."/>
        </authorList>
    </citation>
    <scope>NUCLEOTIDE SEQUENCE</scope>
    <source>
        <strain evidence="1">78183</strain>
    </source>
</reference>
<protein>
    <submittedName>
        <fullName evidence="1">Uncharacterized protein</fullName>
    </submittedName>
</protein>
<dbReference type="AlphaFoldDB" id="A0A6N2N1F8"/>
<sequence length="88" mass="10130">MKALDEPSPRWRYEPTFYGQSLASFSLAFDASVLLLKFAEAGLLQKVYSVCLPILWWRLQLYCPNWSKGDDTNWKLGCISILATYIYG</sequence>
<dbReference type="EMBL" id="CAADRP010002040">
    <property type="protein sequence ID" value="VFU59779.1"/>
    <property type="molecule type" value="Genomic_DNA"/>
</dbReference>
<accession>A0A6N2N1F8</accession>
<evidence type="ECO:0000313" key="1">
    <source>
        <dbReference type="EMBL" id="VFU59779.1"/>
    </source>
</evidence>
<name>A0A6N2N1F8_SALVM</name>
<gene>
    <name evidence="1" type="ORF">SVIM_LOCUS440875</name>
</gene>
<organism evidence="1">
    <name type="scientific">Salix viminalis</name>
    <name type="common">Common osier</name>
    <name type="synonym">Basket willow</name>
    <dbReference type="NCBI Taxonomy" id="40686"/>
    <lineage>
        <taxon>Eukaryota</taxon>
        <taxon>Viridiplantae</taxon>
        <taxon>Streptophyta</taxon>
        <taxon>Embryophyta</taxon>
        <taxon>Tracheophyta</taxon>
        <taxon>Spermatophyta</taxon>
        <taxon>Magnoliopsida</taxon>
        <taxon>eudicotyledons</taxon>
        <taxon>Gunneridae</taxon>
        <taxon>Pentapetalae</taxon>
        <taxon>rosids</taxon>
        <taxon>fabids</taxon>
        <taxon>Malpighiales</taxon>
        <taxon>Salicaceae</taxon>
        <taxon>Saliceae</taxon>
        <taxon>Salix</taxon>
    </lineage>
</organism>
<proteinExistence type="predicted"/>